<evidence type="ECO:0000313" key="5">
    <source>
        <dbReference type="Proteomes" id="UP001152797"/>
    </source>
</evidence>
<comment type="caution">
    <text evidence="2">The sequence shown here is derived from an EMBL/GenBank/DDBJ whole genome shotgun (WGS) entry which is preliminary data.</text>
</comment>
<evidence type="ECO:0000313" key="3">
    <source>
        <dbReference type="EMBL" id="CAL1150587.1"/>
    </source>
</evidence>
<accession>A0A9P1CU86</accession>
<keyword evidence="5" id="KW-1185">Reference proteome</keyword>
<organism evidence="2">
    <name type="scientific">Cladocopium goreaui</name>
    <dbReference type="NCBI Taxonomy" id="2562237"/>
    <lineage>
        <taxon>Eukaryota</taxon>
        <taxon>Sar</taxon>
        <taxon>Alveolata</taxon>
        <taxon>Dinophyceae</taxon>
        <taxon>Suessiales</taxon>
        <taxon>Symbiodiniaceae</taxon>
        <taxon>Cladocopium</taxon>
    </lineage>
</organism>
<feature type="transmembrane region" description="Helical" evidence="1">
    <location>
        <begin position="38"/>
        <end position="57"/>
    </location>
</feature>
<feature type="transmembrane region" description="Helical" evidence="1">
    <location>
        <begin position="177"/>
        <end position="198"/>
    </location>
</feature>
<dbReference type="EMBL" id="CAMXCT010002305">
    <property type="protein sequence ID" value="CAI3997212.1"/>
    <property type="molecule type" value="Genomic_DNA"/>
</dbReference>
<proteinExistence type="predicted"/>
<dbReference type="OrthoDB" id="422866at2759"/>
<feature type="transmembrane region" description="Helical" evidence="1">
    <location>
        <begin position="138"/>
        <end position="157"/>
    </location>
</feature>
<evidence type="ECO:0000256" key="1">
    <source>
        <dbReference type="SAM" id="Phobius"/>
    </source>
</evidence>
<dbReference type="AlphaFoldDB" id="A0A9P1CU86"/>
<keyword evidence="1" id="KW-0472">Membrane</keyword>
<feature type="transmembrane region" description="Helical" evidence="1">
    <location>
        <begin position="304"/>
        <end position="327"/>
    </location>
</feature>
<keyword evidence="1 4" id="KW-0812">Transmembrane</keyword>
<dbReference type="EMBL" id="CAMXCT030002305">
    <property type="protein sequence ID" value="CAL4784524.1"/>
    <property type="molecule type" value="Genomic_DNA"/>
</dbReference>
<protein>
    <submittedName>
        <fullName evidence="4">ABC transmembrane type-1 domain-containing protein</fullName>
    </submittedName>
</protein>
<gene>
    <name evidence="2" type="ORF">C1SCF055_LOCUS23618</name>
</gene>
<dbReference type="EMBL" id="CAMXCT020002305">
    <property type="protein sequence ID" value="CAL1150587.1"/>
    <property type="molecule type" value="Genomic_DNA"/>
</dbReference>
<evidence type="ECO:0000313" key="2">
    <source>
        <dbReference type="EMBL" id="CAI3997212.1"/>
    </source>
</evidence>
<sequence length="412" mass="45839">MCNGSCNELCPVAKLCREAIGGFSATLAWGTSDRRVQVFHILCLLCVGIYAILLPWMRPQWLVDNIYAEATKVGNSVGKQRGIFQVAVLVLAVLNFMCLIMLGLASRAMKSEAISRLIDEQLRENEKFRSHFLKALRTSYSISVLLLLLVVFIYGILSRLSRLPHPSAFVMGWSPAFFSAWALLQMLTFIRLLAALAMNKVECFYRELEATGNGINGVNGIHGINGSVNASSACLEAQDFAETAVPGHWLHLLREHQKLLRHLKAMSSAISATVLVFQNVVAGSSLLSLWVARAYQKDALPSTGYVLLAFTMMCSGIFAMLPLAYITDLCQSRRLGRRSLLNLADKYSGWPMSAEVHAEYMRFMQHMNMAEAGIYLPNMGMVTRASLTNQIMFYVKVLPLALALTLGWWRRG</sequence>
<reference evidence="2" key="1">
    <citation type="submission" date="2022-10" db="EMBL/GenBank/DDBJ databases">
        <authorList>
            <person name="Chen Y."/>
            <person name="Dougan E. K."/>
            <person name="Chan C."/>
            <person name="Rhodes N."/>
            <person name="Thang M."/>
        </authorList>
    </citation>
    <scope>NUCLEOTIDE SEQUENCE</scope>
</reference>
<reference evidence="3" key="2">
    <citation type="submission" date="2024-04" db="EMBL/GenBank/DDBJ databases">
        <authorList>
            <person name="Chen Y."/>
            <person name="Shah S."/>
            <person name="Dougan E. K."/>
            <person name="Thang M."/>
            <person name="Chan C."/>
        </authorList>
    </citation>
    <scope>NUCLEOTIDE SEQUENCE [LARGE SCALE GENOMIC DNA]</scope>
</reference>
<evidence type="ECO:0000313" key="4">
    <source>
        <dbReference type="EMBL" id="CAL4784524.1"/>
    </source>
</evidence>
<feature type="transmembrane region" description="Helical" evidence="1">
    <location>
        <begin position="269"/>
        <end position="292"/>
    </location>
</feature>
<keyword evidence="1" id="KW-1133">Transmembrane helix</keyword>
<name>A0A9P1CU86_9DINO</name>
<feature type="transmembrane region" description="Helical" evidence="1">
    <location>
        <begin position="83"/>
        <end position="105"/>
    </location>
</feature>
<dbReference type="Proteomes" id="UP001152797">
    <property type="component" value="Unassembled WGS sequence"/>
</dbReference>
<feature type="transmembrane region" description="Helical" evidence="1">
    <location>
        <begin position="391"/>
        <end position="409"/>
    </location>
</feature>